<organism evidence="1">
    <name type="scientific">Candidatus Berkiella cookevillensis</name>
    <dbReference type="NCBI Taxonomy" id="437022"/>
    <lineage>
        <taxon>Bacteria</taxon>
        <taxon>Pseudomonadati</taxon>
        <taxon>Pseudomonadota</taxon>
        <taxon>Gammaproteobacteria</taxon>
        <taxon>Candidatus Berkiellales</taxon>
        <taxon>Candidatus Berkiellaceae</taxon>
        <taxon>Candidatus Berkiella</taxon>
    </lineage>
</organism>
<dbReference type="EMBL" id="LKHV01000003">
    <property type="protein sequence ID" value="KRG19328.1"/>
    <property type="molecule type" value="Genomic_DNA"/>
</dbReference>
<dbReference type="AlphaFoldDB" id="A0A0Q9YFH4"/>
<name>A0A0Q9YFH4_9GAMM</name>
<dbReference type="EMBL" id="LKHV02000001">
    <property type="protein sequence ID" value="MCS5708942.1"/>
    <property type="molecule type" value="Genomic_DNA"/>
</dbReference>
<accession>A0A0Q9YFH4</accession>
<gene>
    <name evidence="2" type="ORF">CC99x_008515</name>
    <name evidence="1" type="ORF">CC99x_00857</name>
</gene>
<sequence length="66" mass="7403">MTNKLELDDAPTTLLFDKQSRKADKPKQAIPDRIYVVPCALAMAAQTLLNSQDPAYKPNINSRPQF</sequence>
<proteinExistence type="predicted"/>
<evidence type="ECO:0000313" key="2">
    <source>
        <dbReference type="EMBL" id="MCS5708942.1"/>
    </source>
</evidence>
<comment type="caution">
    <text evidence="1">The sequence shown here is derived from an EMBL/GenBank/DDBJ whole genome shotgun (WGS) entry which is preliminary data.</text>
</comment>
<evidence type="ECO:0000313" key="1">
    <source>
        <dbReference type="EMBL" id="KRG19328.1"/>
    </source>
</evidence>
<reference evidence="2" key="3">
    <citation type="submission" date="2021-06" db="EMBL/GenBank/DDBJ databases">
        <title>Genomic Description and Analysis of Intracellular Bacteria, Candidatus Berkiella cookevillensis and Candidatus Berkiella aquae.</title>
        <authorList>
            <person name="Kidane D.T."/>
            <person name="Mehari Y.T."/>
            <person name="Rice F.C."/>
            <person name="Arivett B.A."/>
            <person name="Farone A.L."/>
            <person name="Berk S.G."/>
            <person name="Farone M.B."/>
        </authorList>
    </citation>
    <scope>NUCLEOTIDE SEQUENCE</scope>
    <source>
        <strain evidence="2">CC99</strain>
    </source>
</reference>
<reference evidence="2" key="2">
    <citation type="journal article" date="2016" name="Genome Announc.">
        <title>Draft Genome Sequences of Two Novel Amoeba-Resistant Intranuclear Bacteria, 'Candidatus Berkiella cookevillensis' and 'Candidatus Berkiella aquae'.</title>
        <authorList>
            <person name="Mehari Y.T."/>
            <person name="Arivett B.A."/>
            <person name="Farone A.L."/>
            <person name="Gunderson J.H."/>
            <person name="Farone M.B."/>
        </authorList>
    </citation>
    <scope>NUCLEOTIDE SEQUENCE</scope>
    <source>
        <strain evidence="2">CC99</strain>
    </source>
</reference>
<dbReference type="RefSeq" id="WP_057623986.1">
    <property type="nucleotide sequence ID" value="NZ_LKHV02000001.1"/>
</dbReference>
<reference evidence="1" key="1">
    <citation type="submission" date="2015-09" db="EMBL/GenBank/DDBJ databases">
        <title>Draft Genome Sequences of Two Novel Amoeba-resistant Intranuclear Bacteria, Candidatus Berkiella cookevillensis and Candidatus Berkiella aquae.</title>
        <authorList>
            <person name="Mehari Y.T."/>
            <person name="Arivett B.A."/>
            <person name="Farone A.L."/>
            <person name="Gunderson J.H."/>
            <person name="Farone M.B."/>
        </authorList>
    </citation>
    <scope>NUCLEOTIDE SEQUENCE [LARGE SCALE GENOMIC DNA]</scope>
    <source>
        <strain evidence="1">CC99</strain>
    </source>
</reference>
<protein>
    <submittedName>
        <fullName evidence="1">Uncharacterized protein</fullName>
    </submittedName>
</protein>
<evidence type="ECO:0000313" key="3">
    <source>
        <dbReference type="Proteomes" id="UP000051494"/>
    </source>
</evidence>
<keyword evidence="3" id="KW-1185">Reference proteome</keyword>
<dbReference type="Proteomes" id="UP000051494">
    <property type="component" value="Unassembled WGS sequence"/>
</dbReference>